<name>A0A8X8C8T2_POPTO</name>
<organism evidence="8 9">
    <name type="scientific">Populus tomentosa</name>
    <name type="common">Chinese white poplar</name>
    <dbReference type="NCBI Taxonomy" id="118781"/>
    <lineage>
        <taxon>Eukaryota</taxon>
        <taxon>Viridiplantae</taxon>
        <taxon>Streptophyta</taxon>
        <taxon>Embryophyta</taxon>
        <taxon>Tracheophyta</taxon>
        <taxon>Spermatophyta</taxon>
        <taxon>Magnoliopsida</taxon>
        <taxon>eudicotyledons</taxon>
        <taxon>Gunneridae</taxon>
        <taxon>Pentapetalae</taxon>
        <taxon>rosids</taxon>
        <taxon>fabids</taxon>
        <taxon>Malpighiales</taxon>
        <taxon>Salicaceae</taxon>
        <taxon>Saliceae</taxon>
        <taxon>Populus</taxon>
    </lineage>
</organism>
<evidence type="ECO:0000313" key="9">
    <source>
        <dbReference type="Proteomes" id="UP000886885"/>
    </source>
</evidence>
<evidence type="ECO:0000259" key="6">
    <source>
        <dbReference type="PROSITE" id="PS51036"/>
    </source>
</evidence>
<evidence type="ECO:0000256" key="5">
    <source>
        <dbReference type="PROSITE-ProRule" id="PRU00449"/>
    </source>
</evidence>
<dbReference type="SMART" id="SM00259">
    <property type="entry name" value="ZnF_A20"/>
    <property type="match status" value="1"/>
</dbReference>
<dbReference type="PROSITE" id="PS51039">
    <property type="entry name" value="ZF_AN1"/>
    <property type="match status" value="1"/>
</dbReference>
<dbReference type="SMART" id="SM00154">
    <property type="entry name" value="ZnF_AN1"/>
    <property type="match status" value="1"/>
</dbReference>
<keyword evidence="4" id="KW-0862">Zinc</keyword>
<keyword evidence="9" id="KW-1185">Reference proteome</keyword>
<dbReference type="Pfam" id="PF01428">
    <property type="entry name" value="zf-AN1"/>
    <property type="match status" value="1"/>
</dbReference>
<dbReference type="GO" id="GO:0008270">
    <property type="term" value="F:zinc ion binding"/>
    <property type="evidence" value="ECO:0007669"/>
    <property type="project" value="UniProtKB-KW"/>
</dbReference>
<evidence type="ECO:0000256" key="3">
    <source>
        <dbReference type="ARBA" id="ARBA00022771"/>
    </source>
</evidence>
<evidence type="ECO:0000313" key="8">
    <source>
        <dbReference type="EMBL" id="KAG6743829.1"/>
    </source>
</evidence>
<dbReference type="Proteomes" id="UP000886885">
    <property type="component" value="Chromosome 16D"/>
</dbReference>
<evidence type="ECO:0000256" key="1">
    <source>
        <dbReference type="ARBA" id="ARBA00003732"/>
    </source>
</evidence>
<dbReference type="PANTHER" id="PTHR10634:SF104">
    <property type="entry name" value="ZINC FINGER A20 AND AN1 DOMAIN-CONTAINING STRESS-ASSOCIATED PROTEIN 2"/>
    <property type="match status" value="1"/>
</dbReference>
<dbReference type="FunFam" id="4.10.1110.10:FF:000001">
    <property type="entry name" value="Zinc finger AN1-type containing 6"/>
    <property type="match status" value="1"/>
</dbReference>
<dbReference type="InterPro" id="IPR000058">
    <property type="entry name" value="Znf_AN1"/>
</dbReference>
<feature type="domain" description="AN1-type" evidence="7">
    <location>
        <begin position="145"/>
        <end position="191"/>
    </location>
</feature>
<dbReference type="Pfam" id="PF01754">
    <property type="entry name" value="zf-A20"/>
    <property type="match status" value="1"/>
</dbReference>
<protein>
    <recommendedName>
        <fullName evidence="10">Zinc finger A20 and AN1 domain-containing stress-associated protein 8</fullName>
    </recommendedName>
</protein>
<gene>
    <name evidence="8" type="ORF">POTOM_052532</name>
</gene>
<comment type="function">
    <text evidence="1">May be involved in environmental stress response.</text>
</comment>
<sequence length="210" mass="22780">MVNIYALIVNYVFMAAFTDIDRFRCCFGHLGCHFIRTFEKMESHDETGCQAPEGPILCINNCGFFGSAATMNMCSKCHKDIILNQQQAQLAASSIESIVNGNSSGNGKEPVVAGAVDVQAAPVEVKIISTEPSIASSKPSEMKAKEGPSRCTACRKRVGLTGFGCRCGDLFCAIHRYSDKHDCPFDYRTAARDAIAKANPVVKAEKLDKI</sequence>
<dbReference type="InterPro" id="IPR050652">
    <property type="entry name" value="AN1_A20_ZnFinger"/>
</dbReference>
<evidence type="ECO:0000256" key="4">
    <source>
        <dbReference type="ARBA" id="ARBA00022833"/>
    </source>
</evidence>
<evidence type="ECO:0008006" key="10">
    <source>
        <dbReference type="Google" id="ProtNLM"/>
    </source>
</evidence>
<dbReference type="PROSITE" id="PS51036">
    <property type="entry name" value="ZF_A20"/>
    <property type="match status" value="1"/>
</dbReference>
<keyword evidence="3 5" id="KW-0863">Zinc-finger</keyword>
<dbReference type="AlphaFoldDB" id="A0A8X8C8T2"/>
<evidence type="ECO:0000259" key="7">
    <source>
        <dbReference type="PROSITE" id="PS51039"/>
    </source>
</evidence>
<keyword evidence="2" id="KW-0479">Metal-binding</keyword>
<reference evidence="8" key="1">
    <citation type="journal article" date="2020" name="bioRxiv">
        <title>Hybrid origin of Populus tomentosa Carr. identified through genome sequencing and phylogenomic analysis.</title>
        <authorList>
            <person name="An X."/>
            <person name="Gao K."/>
            <person name="Chen Z."/>
            <person name="Li J."/>
            <person name="Yang X."/>
            <person name="Yang X."/>
            <person name="Zhou J."/>
            <person name="Guo T."/>
            <person name="Zhao T."/>
            <person name="Huang S."/>
            <person name="Miao D."/>
            <person name="Khan W.U."/>
            <person name="Rao P."/>
            <person name="Ye M."/>
            <person name="Lei B."/>
            <person name="Liao W."/>
            <person name="Wang J."/>
            <person name="Ji L."/>
            <person name="Li Y."/>
            <person name="Guo B."/>
            <person name="Mustafa N.S."/>
            <person name="Li S."/>
            <person name="Yun Q."/>
            <person name="Keller S.R."/>
            <person name="Mao J."/>
            <person name="Zhang R."/>
            <person name="Strauss S.H."/>
        </authorList>
    </citation>
    <scope>NUCLEOTIDE SEQUENCE</scope>
    <source>
        <strain evidence="8">GM15</strain>
        <tissue evidence="8">Leaf</tissue>
    </source>
</reference>
<proteinExistence type="predicted"/>
<dbReference type="OrthoDB" id="428577at2759"/>
<comment type="caution">
    <text evidence="8">The sequence shown here is derived from an EMBL/GenBank/DDBJ whole genome shotgun (WGS) entry which is preliminary data.</text>
</comment>
<accession>A0A8X8C8T2</accession>
<dbReference type="PANTHER" id="PTHR10634">
    <property type="entry name" value="AN1-TYPE ZINC FINGER PROTEIN"/>
    <property type="match status" value="1"/>
</dbReference>
<evidence type="ECO:0000256" key="2">
    <source>
        <dbReference type="ARBA" id="ARBA00022723"/>
    </source>
</evidence>
<feature type="domain" description="A20-type" evidence="6">
    <location>
        <begin position="52"/>
        <end position="86"/>
    </location>
</feature>
<dbReference type="GO" id="GO:0003677">
    <property type="term" value="F:DNA binding"/>
    <property type="evidence" value="ECO:0007669"/>
    <property type="project" value="InterPro"/>
</dbReference>
<dbReference type="InterPro" id="IPR002653">
    <property type="entry name" value="Znf_A20"/>
</dbReference>
<dbReference type="EMBL" id="JAAWWB010000032">
    <property type="protein sequence ID" value="KAG6743829.1"/>
    <property type="molecule type" value="Genomic_DNA"/>
</dbReference>